<feature type="compositionally biased region" description="Low complexity" evidence="1">
    <location>
        <begin position="325"/>
        <end position="334"/>
    </location>
</feature>
<comment type="caution">
    <text evidence="2">The sequence shown here is derived from an EMBL/GenBank/DDBJ whole genome shotgun (WGS) entry which is preliminary data.</text>
</comment>
<dbReference type="Proteomes" id="UP000319160">
    <property type="component" value="Unassembled WGS sequence"/>
</dbReference>
<proteinExistence type="predicted"/>
<evidence type="ECO:0000313" key="2">
    <source>
        <dbReference type="EMBL" id="TRX93148.1"/>
    </source>
</evidence>
<feature type="region of interest" description="Disordered" evidence="1">
    <location>
        <begin position="321"/>
        <end position="364"/>
    </location>
</feature>
<gene>
    <name evidence="2" type="ORF">FHL15_006016</name>
</gene>
<feature type="compositionally biased region" description="Acidic residues" evidence="1">
    <location>
        <begin position="173"/>
        <end position="186"/>
    </location>
</feature>
<evidence type="ECO:0000313" key="3">
    <source>
        <dbReference type="Proteomes" id="UP000319160"/>
    </source>
</evidence>
<sequence>MAVPTLREKAWETTGHYYYPPPQDIDQYVSRALPQPPTRPRSYSSSIYDFEEAHSLQHTPEHLQGANAVNHGRKRPTLSWGTDKDMLATVEIPEIMTPEDLESNEYPSLVSPRPQRPDSRLLSMWANGDELVSPIPTPAEASWANHVVSPLSEGSGRLASSETGQASIRYESWLDDTSSDEEDEPDSSARNEHPFPDHAFSGAFHTQLPRTATRYSDPGSPLSPGLGWDFGEPGPDVGGCHNASGRQTAQPQIYALPTYRGDGQSHPRDSDAFRGESKISFAAHDIRAFSSNRPRAGQIQVPPPLQLREQSTVQENYVKTPFPLRSDSSSSQRSTFKADESSIKQRSRLGGFGPLRRRSAHDIREPPPGFTEILSQIDYQGAVSPSPRVKNILSKAKRGLGIVKADSEKEERQVRVANLQLVTMGSQLIQGQWSLNESSSSIYGITRGILQAATSDNVQPLAILACEQFGNTLAISQETRLKIERTVLPTPEPVSLQFLKIKVGFLKHDCAVQLGSNQAGLRFLALAAALVSSLPPFTCAQALASMLEATTTDKQYLPTTRQLTDLMSSLEGRCRLAGFADVVYGYRSVINGVSRPKGLSVYEGEPHVPDSKGLTTLIDVFRQMQRIGELEIESVVVEAFASAAWIAAFSKWSLETPPSIYLADGTPVTPQPGSRVTLIVTCKDDVNEAGCLASQMAIKVIKRFKTRSLQDLITEGLCFRNSSYRVAFGTYCSQIRDECGRHEWARKAIFAAVPLAVRLVLEHVDSSELEDESNPEDHPSIRPWTARKPSAFPEIEKVFRTMLVVLGLPPDYPSEVLASAKNFRDLPEVESYFDHASRSKHSAFSCTTFLTRTHDFNARWWTKDEGIMQPSGKMRYVNSCNAQTPTHQSLHELIKTLGFICHVILLLSLFDDPTDVFFVPPHYARDSELLKETLAILGSGVCSQKTCASTLFPDVCQLLLCEIRPTSNIIVKSGQSDCFWFSALDHPLLSTRGYLSIASCRGRIIHGRELYKEVYDEMGASSYDDAPRIEKYTLESVTHQPFSKFSLQWQIKMGPGGLFAGLSVINGENTDKVYKSYPSFTALDTLASILIVNCEHTAERSLNLFKLKQEPRTTRRLKFGEAISDPKSLSGTNIYPMGGNRGLQIYCLAVIRTSRRIPLLIIKCPVS</sequence>
<name>A0A553HYV5_9PEZI</name>
<evidence type="ECO:0000256" key="1">
    <source>
        <dbReference type="SAM" id="MobiDB-lite"/>
    </source>
</evidence>
<keyword evidence="3" id="KW-1185">Reference proteome</keyword>
<feature type="compositionally biased region" description="Basic and acidic residues" evidence="1">
    <location>
        <begin position="187"/>
        <end position="196"/>
    </location>
</feature>
<protein>
    <submittedName>
        <fullName evidence="2">Uncharacterized protein</fullName>
    </submittedName>
</protein>
<reference evidence="3" key="1">
    <citation type="submission" date="2019-06" db="EMBL/GenBank/DDBJ databases">
        <title>Draft genome sequence of the griseofulvin-producing fungus Xylaria cubensis strain G536.</title>
        <authorList>
            <person name="Mead M.E."/>
            <person name="Raja H.A."/>
            <person name="Steenwyk J.L."/>
            <person name="Knowles S.L."/>
            <person name="Oberlies N.H."/>
            <person name="Rokas A."/>
        </authorList>
    </citation>
    <scope>NUCLEOTIDE SEQUENCE [LARGE SCALE GENOMIC DNA]</scope>
    <source>
        <strain evidence="3">G536</strain>
    </source>
</reference>
<dbReference type="OrthoDB" id="5311240at2759"/>
<organism evidence="2 3">
    <name type="scientific">Xylaria flabelliformis</name>
    <dbReference type="NCBI Taxonomy" id="2512241"/>
    <lineage>
        <taxon>Eukaryota</taxon>
        <taxon>Fungi</taxon>
        <taxon>Dikarya</taxon>
        <taxon>Ascomycota</taxon>
        <taxon>Pezizomycotina</taxon>
        <taxon>Sordariomycetes</taxon>
        <taxon>Xylariomycetidae</taxon>
        <taxon>Xylariales</taxon>
        <taxon>Xylariaceae</taxon>
        <taxon>Xylaria</taxon>
    </lineage>
</organism>
<feature type="region of interest" description="Disordered" evidence="1">
    <location>
        <begin position="152"/>
        <end position="245"/>
    </location>
</feature>
<dbReference type="AlphaFoldDB" id="A0A553HYV5"/>
<dbReference type="EMBL" id="VFLP01000031">
    <property type="protein sequence ID" value="TRX93148.1"/>
    <property type="molecule type" value="Genomic_DNA"/>
</dbReference>
<accession>A0A553HYV5</accession>